<evidence type="ECO:0000256" key="1">
    <source>
        <dbReference type="SAM" id="MobiDB-lite"/>
    </source>
</evidence>
<dbReference type="RefSeq" id="WP_041772059.1">
    <property type="nucleotide sequence ID" value="NZ_MPOJ01000010.1"/>
</dbReference>
<gene>
    <name evidence="2" type="ORF">BOX24_06045</name>
</gene>
<sequence length="214" mass="23995">MIAMHSRQSWCRKTFHRGVVQPFSRFALAFFLALTGQFAVPCYAGGPDEENPRPGVQSETVIAGLVVHLQRWTGSRTIRILLDRVPLTANDTPRCRKPTGRLLTVLAGKGFSRKKQPSAFVVLPRSSDPLPTHLAVGDCLTVEGNDIHRVDILSPADEDRIRITKTLDTRNTRVRIVRGLRFHRWRQDSFPESSPVASPERLTKMSGMTNKKGD</sequence>
<comment type="caution">
    <text evidence="2">The sequence shown here is derived from an EMBL/GenBank/DDBJ whole genome shotgun (WGS) entry which is preliminary data.</text>
</comment>
<organism evidence="2 3">
    <name type="scientific">Leptospirillum ferriphilum</name>
    <dbReference type="NCBI Taxonomy" id="178606"/>
    <lineage>
        <taxon>Bacteria</taxon>
        <taxon>Pseudomonadati</taxon>
        <taxon>Nitrospirota</taxon>
        <taxon>Nitrospiria</taxon>
        <taxon>Nitrospirales</taxon>
        <taxon>Nitrospiraceae</taxon>
        <taxon>Leptospirillum</taxon>
    </lineage>
</organism>
<dbReference type="AlphaFoldDB" id="A0A1V3SW22"/>
<dbReference type="EMBL" id="MPOJ01000010">
    <property type="protein sequence ID" value="OOH72938.1"/>
    <property type="molecule type" value="Genomic_DNA"/>
</dbReference>
<proteinExistence type="predicted"/>
<reference evidence="2 3" key="1">
    <citation type="submission" date="2016-11" db="EMBL/GenBank/DDBJ databases">
        <title>Comparative genomics of co-occurring bacteria in distinct bioleaching systems unravels niche-specific adaptation.</title>
        <authorList>
            <person name="Zhang X."/>
            <person name="Liu X."/>
            <person name="Yin H."/>
        </authorList>
    </citation>
    <scope>NUCLEOTIDE SEQUENCE [LARGE SCALE GENOMIC DNA]</scope>
    <source>
        <strain evidence="2 3">DX</strain>
    </source>
</reference>
<evidence type="ECO:0000313" key="2">
    <source>
        <dbReference type="EMBL" id="OOH72938.1"/>
    </source>
</evidence>
<feature type="region of interest" description="Disordered" evidence="1">
    <location>
        <begin position="188"/>
        <end position="214"/>
    </location>
</feature>
<protein>
    <submittedName>
        <fullName evidence="2">Uncharacterized protein</fullName>
    </submittedName>
</protein>
<accession>A0A1V3SW22</accession>
<dbReference type="Proteomes" id="UP000188586">
    <property type="component" value="Unassembled WGS sequence"/>
</dbReference>
<name>A0A1V3SW22_9BACT</name>
<evidence type="ECO:0000313" key="3">
    <source>
        <dbReference type="Proteomes" id="UP000188586"/>
    </source>
</evidence>